<dbReference type="EMBL" id="JBHSBU010000001">
    <property type="protein sequence ID" value="MFC4159315.1"/>
    <property type="molecule type" value="Genomic_DNA"/>
</dbReference>
<gene>
    <name evidence="3" type="ORF">ACFOW7_08090</name>
</gene>
<evidence type="ECO:0000259" key="2">
    <source>
        <dbReference type="SMART" id="SM00062"/>
    </source>
</evidence>
<feature type="chain" id="PRO_5047342354" evidence="1">
    <location>
        <begin position="16"/>
        <end position="261"/>
    </location>
</feature>
<dbReference type="RefSeq" id="WP_378162944.1">
    <property type="nucleotide sequence ID" value="NZ_JBHSBU010000001.1"/>
</dbReference>
<feature type="signal peptide" evidence="1">
    <location>
        <begin position="1"/>
        <end position="15"/>
    </location>
</feature>
<keyword evidence="4" id="KW-1185">Reference proteome</keyword>
<dbReference type="Gene3D" id="3.40.190.10">
    <property type="entry name" value="Periplasmic binding protein-like II"/>
    <property type="match status" value="2"/>
</dbReference>
<evidence type="ECO:0000313" key="4">
    <source>
        <dbReference type="Proteomes" id="UP001595791"/>
    </source>
</evidence>
<dbReference type="PANTHER" id="PTHR38834:SF3">
    <property type="entry name" value="SOLUTE-BINDING PROTEIN FAMILY 3_N-TERMINAL DOMAIN-CONTAINING PROTEIN"/>
    <property type="match status" value="1"/>
</dbReference>
<comment type="caution">
    <text evidence="3">The sequence shown here is derived from an EMBL/GenBank/DDBJ whole genome shotgun (WGS) entry which is preliminary data.</text>
</comment>
<name>A0ABV8MPY7_9NEIS</name>
<evidence type="ECO:0000256" key="1">
    <source>
        <dbReference type="SAM" id="SignalP"/>
    </source>
</evidence>
<dbReference type="SMART" id="SM00062">
    <property type="entry name" value="PBPb"/>
    <property type="match status" value="1"/>
</dbReference>
<proteinExistence type="predicted"/>
<reference evidence="4" key="1">
    <citation type="journal article" date="2019" name="Int. J. Syst. Evol. Microbiol.">
        <title>The Global Catalogue of Microorganisms (GCM) 10K type strain sequencing project: providing services to taxonomists for standard genome sequencing and annotation.</title>
        <authorList>
            <consortium name="The Broad Institute Genomics Platform"/>
            <consortium name="The Broad Institute Genome Sequencing Center for Infectious Disease"/>
            <person name="Wu L."/>
            <person name="Ma J."/>
        </authorList>
    </citation>
    <scope>NUCLEOTIDE SEQUENCE [LARGE SCALE GENOMIC DNA]</scope>
    <source>
        <strain evidence="4">LMG 29894</strain>
    </source>
</reference>
<feature type="domain" description="Solute-binding protein family 3/N-terminal" evidence="2">
    <location>
        <begin position="18"/>
        <end position="247"/>
    </location>
</feature>
<evidence type="ECO:0000313" key="3">
    <source>
        <dbReference type="EMBL" id="MFC4159315.1"/>
    </source>
</evidence>
<dbReference type="Pfam" id="PF00497">
    <property type="entry name" value="SBP_bac_3"/>
    <property type="match status" value="1"/>
</dbReference>
<dbReference type="SUPFAM" id="SSF53850">
    <property type="entry name" value="Periplasmic binding protein-like II"/>
    <property type="match status" value="1"/>
</dbReference>
<dbReference type="PANTHER" id="PTHR38834">
    <property type="entry name" value="PERIPLASMIC SUBSTRATE BINDING PROTEIN FAMILY 3"/>
    <property type="match status" value="1"/>
</dbReference>
<sequence>MKTLLILLPSLSAVHATPLLLASAEFPPFREKIGDSYRGADYEIVTQVFERLGYQVTVQFYPLQRALKLAEKGAVAGFFTLTRNPERERIFLFTAPVSTVTDVLFKRRLDTLTWQNLSDLRGYRVSASEGYNYAPGLLANLKLGGAQLSMVVGEKPEYEHLRQLSAGLVDLAICEVSVCSSLIQQHPDRFGHIDYIDRPLGETRSFHLGISRKHPNAEGLVAAFDAELAKFAAEGKRAEIFKRYGMRVSLDKAGSRSAAQQ</sequence>
<protein>
    <submittedName>
        <fullName evidence="3">Substrate-binding periplasmic protein</fullName>
    </submittedName>
</protein>
<keyword evidence="1" id="KW-0732">Signal</keyword>
<dbReference type="Proteomes" id="UP001595791">
    <property type="component" value="Unassembled WGS sequence"/>
</dbReference>
<dbReference type="InterPro" id="IPR001638">
    <property type="entry name" value="Solute-binding_3/MltF_N"/>
</dbReference>
<organism evidence="3 4">
    <name type="scientific">Chitinimonas lacunae</name>
    <dbReference type="NCBI Taxonomy" id="1963018"/>
    <lineage>
        <taxon>Bacteria</taxon>
        <taxon>Pseudomonadati</taxon>
        <taxon>Pseudomonadota</taxon>
        <taxon>Betaproteobacteria</taxon>
        <taxon>Neisseriales</taxon>
        <taxon>Chitinibacteraceae</taxon>
        <taxon>Chitinimonas</taxon>
    </lineage>
</organism>
<accession>A0ABV8MPY7</accession>